<evidence type="ECO:0000259" key="4">
    <source>
        <dbReference type="PROSITE" id="PS51910"/>
    </source>
</evidence>
<dbReference type="PANTHER" id="PTHR46066">
    <property type="entry name" value="CHITINASE DOMAIN-CONTAINING PROTEIN 1 FAMILY MEMBER"/>
    <property type="match status" value="1"/>
</dbReference>
<dbReference type="Pfam" id="PF00704">
    <property type="entry name" value="Glyco_hydro_18"/>
    <property type="match status" value="1"/>
</dbReference>
<dbReference type="InterPro" id="IPR001223">
    <property type="entry name" value="Glyco_hydro18_cat"/>
</dbReference>
<gene>
    <name evidence="5" type="primary">Cni-chil-14</name>
    <name evidence="5" type="synonym">Cnig_chr_V.g18426</name>
    <name evidence="5" type="ORF">B9Z55_018426</name>
</gene>
<dbReference type="Proteomes" id="UP000230233">
    <property type="component" value="Chromosome V"/>
</dbReference>
<dbReference type="EMBL" id="PDUG01000005">
    <property type="protein sequence ID" value="PIC25535.1"/>
    <property type="molecule type" value="Genomic_DNA"/>
</dbReference>
<comment type="similarity">
    <text evidence="1">Belongs to the glycosyl hydrolase 18 family.</text>
</comment>
<keyword evidence="6" id="KW-1185">Reference proteome</keyword>
<name>A0A2G5TDW0_9PELO</name>
<dbReference type="Gene3D" id="3.10.50.10">
    <property type="match status" value="1"/>
</dbReference>
<dbReference type="AlphaFoldDB" id="A0A2G5TDW0"/>
<dbReference type="Gene3D" id="3.20.20.80">
    <property type="entry name" value="Glycosidases"/>
    <property type="match status" value="1"/>
</dbReference>
<dbReference type="GO" id="GO:0005975">
    <property type="term" value="P:carbohydrate metabolic process"/>
    <property type="evidence" value="ECO:0007669"/>
    <property type="project" value="InterPro"/>
</dbReference>
<keyword evidence="3" id="KW-0732">Signal</keyword>
<feature type="chain" id="PRO_5013545791" description="Chitinase domain-containing protein 1" evidence="3">
    <location>
        <begin position="19"/>
        <end position="378"/>
    </location>
</feature>
<dbReference type="PANTHER" id="PTHR46066:SF2">
    <property type="entry name" value="CHITINASE DOMAIN-CONTAINING PROTEIN 1"/>
    <property type="match status" value="1"/>
</dbReference>
<evidence type="ECO:0000313" key="6">
    <source>
        <dbReference type="Proteomes" id="UP000230233"/>
    </source>
</evidence>
<feature type="domain" description="GH18" evidence="4">
    <location>
        <begin position="52"/>
        <end position="378"/>
    </location>
</feature>
<dbReference type="GO" id="GO:0012505">
    <property type="term" value="C:endomembrane system"/>
    <property type="evidence" value="ECO:0007669"/>
    <property type="project" value="TreeGrafter"/>
</dbReference>
<evidence type="ECO:0000256" key="2">
    <source>
        <dbReference type="ARBA" id="ARBA00040976"/>
    </source>
</evidence>
<protein>
    <recommendedName>
        <fullName evidence="2">Chitinase domain-containing protein 1</fullName>
    </recommendedName>
</protein>
<dbReference type="PROSITE" id="PS51910">
    <property type="entry name" value="GH18_2"/>
    <property type="match status" value="1"/>
</dbReference>
<dbReference type="FunFam" id="3.10.50.10:FF:000027">
    <property type="entry name" value="Protein CBG06565"/>
    <property type="match status" value="1"/>
</dbReference>
<accession>A0A2G5TDW0</accession>
<dbReference type="OrthoDB" id="10254444at2759"/>
<dbReference type="SUPFAM" id="SSF51445">
    <property type="entry name" value="(Trans)glycosidases"/>
    <property type="match status" value="1"/>
</dbReference>
<evidence type="ECO:0000256" key="3">
    <source>
        <dbReference type="SAM" id="SignalP"/>
    </source>
</evidence>
<dbReference type="STRING" id="1611254.A0A2G5TDW0"/>
<dbReference type="InterPro" id="IPR029070">
    <property type="entry name" value="Chitinase_insertion_sf"/>
</dbReference>
<reference evidence="6" key="1">
    <citation type="submission" date="2017-10" db="EMBL/GenBank/DDBJ databases">
        <title>Rapid genome shrinkage in a self-fertile nematode reveals novel sperm competition proteins.</title>
        <authorList>
            <person name="Yin D."/>
            <person name="Schwarz E.M."/>
            <person name="Thomas C.G."/>
            <person name="Felde R.L."/>
            <person name="Korf I.F."/>
            <person name="Cutter A.D."/>
            <person name="Schartner C.M."/>
            <person name="Ralston E.J."/>
            <person name="Meyer B.J."/>
            <person name="Haag E.S."/>
        </authorList>
    </citation>
    <scope>NUCLEOTIDE SEQUENCE [LARGE SCALE GENOMIC DNA]</scope>
    <source>
        <strain evidence="6">JU1422</strain>
    </source>
</reference>
<comment type="caution">
    <text evidence="5">The sequence shown here is derived from an EMBL/GenBank/DDBJ whole genome shotgun (WGS) entry which is preliminary data.</text>
</comment>
<sequence>MMLTVLFIFIEGLLLISAATIAQLKWQPEKITKQSILADHMKLSNETLFSEVPTLAFVTQWNPRGFLLAKKRANHLDFVSNVWFNVAPAFGLEHMENVVIRGENDINRDFIRTLRKSNPDIKIVPRFFFTEFGDETAEYFVRKETLVQKTAQEIANLCHKHGFDGVVIDGFGTFVHSLRDNKMETVEMFMQIGNVIRRNELTAILSIPALAGAEDYGEKKQKNTSPLTQEECSQLTDSYDFVQLWTYTDGITTSRHLINDQYLLANLQLFGFSTKIFLGINFYGLQYNLKEYRAGPRLRPWEPITSKQFLEVLKLEDSVLTWNEKNKEHELVSESQNTFILFPSLTTLEYRIALAKEHNVGVAFWDYGQGLDYFTNLA</sequence>
<dbReference type="GO" id="GO:0070492">
    <property type="term" value="F:oligosaccharide binding"/>
    <property type="evidence" value="ECO:0007669"/>
    <property type="project" value="TreeGrafter"/>
</dbReference>
<dbReference type="FunFam" id="3.20.20.80:FF:000202">
    <property type="entry name" value="CHItinase-Like"/>
    <property type="match status" value="1"/>
</dbReference>
<evidence type="ECO:0000256" key="1">
    <source>
        <dbReference type="ARBA" id="ARBA00009336"/>
    </source>
</evidence>
<feature type="signal peptide" evidence="3">
    <location>
        <begin position="1"/>
        <end position="18"/>
    </location>
</feature>
<dbReference type="InterPro" id="IPR017853">
    <property type="entry name" value="GH"/>
</dbReference>
<evidence type="ECO:0000313" key="5">
    <source>
        <dbReference type="EMBL" id="PIC25535.1"/>
    </source>
</evidence>
<proteinExistence type="inferred from homology"/>
<organism evidence="5 6">
    <name type="scientific">Caenorhabditis nigoni</name>
    <dbReference type="NCBI Taxonomy" id="1611254"/>
    <lineage>
        <taxon>Eukaryota</taxon>
        <taxon>Metazoa</taxon>
        <taxon>Ecdysozoa</taxon>
        <taxon>Nematoda</taxon>
        <taxon>Chromadorea</taxon>
        <taxon>Rhabditida</taxon>
        <taxon>Rhabditina</taxon>
        <taxon>Rhabditomorpha</taxon>
        <taxon>Rhabditoidea</taxon>
        <taxon>Rhabditidae</taxon>
        <taxon>Peloderinae</taxon>
        <taxon>Caenorhabditis</taxon>
    </lineage>
</organism>